<keyword evidence="2" id="KW-0342">GTP-binding</keyword>
<evidence type="ECO:0000313" key="5">
    <source>
        <dbReference type="EMBL" id="OHT17143.1"/>
    </source>
</evidence>
<proteinExistence type="predicted"/>
<comment type="caution">
    <text evidence="5">The sequence shown here is derived from an EMBL/GenBank/DDBJ whole genome shotgun (WGS) entry which is preliminary data.</text>
</comment>
<dbReference type="VEuPathDB" id="TrichDB:TRFO_12672"/>
<dbReference type="Proteomes" id="UP000179807">
    <property type="component" value="Unassembled WGS sequence"/>
</dbReference>
<evidence type="ECO:0000256" key="1">
    <source>
        <dbReference type="ARBA" id="ARBA00022741"/>
    </source>
</evidence>
<reference evidence="5" key="1">
    <citation type="submission" date="2016-10" db="EMBL/GenBank/DDBJ databases">
        <authorList>
            <person name="Benchimol M."/>
            <person name="Almeida L.G."/>
            <person name="Vasconcelos A.T."/>
            <person name="Perreira-Neves A."/>
            <person name="Rosa I.A."/>
            <person name="Tasca T."/>
            <person name="Bogo M.R."/>
            <person name="de Souza W."/>
        </authorList>
    </citation>
    <scope>NUCLEOTIDE SEQUENCE [LARGE SCALE GENOMIC DNA]</scope>
    <source>
        <strain evidence="5">K</strain>
    </source>
</reference>
<evidence type="ECO:0000256" key="3">
    <source>
        <dbReference type="SAM" id="Coils"/>
    </source>
</evidence>
<dbReference type="AlphaFoldDB" id="A0A1J4L0V1"/>
<evidence type="ECO:0000256" key="2">
    <source>
        <dbReference type="ARBA" id="ARBA00023134"/>
    </source>
</evidence>
<dbReference type="EMBL" id="MLAK01000035">
    <property type="protein sequence ID" value="OHT17143.1"/>
    <property type="molecule type" value="Genomic_DNA"/>
</dbReference>
<dbReference type="GO" id="GO:0005730">
    <property type="term" value="C:nucleolus"/>
    <property type="evidence" value="ECO:0007669"/>
    <property type="project" value="TreeGrafter"/>
</dbReference>
<keyword evidence="1" id="KW-0547">Nucleotide-binding</keyword>
<dbReference type="GeneID" id="94831481"/>
<evidence type="ECO:0000313" key="6">
    <source>
        <dbReference type="Proteomes" id="UP000179807"/>
    </source>
</evidence>
<dbReference type="PANTHER" id="PTHR11089">
    <property type="entry name" value="GTP-BINDING PROTEIN-RELATED"/>
    <property type="match status" value="1"/>
</dbReference>
<protein>
    <submittedName>
        <fullName evidence="5">Uncharacterized protein</fullName>
    </submittedName>
</protein>
<keyword evidence="6" id="KW-1185">Reference proteome</keyword>
<gene>
    <name evidence="5" type="ORF">TRFO_12672</name>
</gene>
<keyword evidence="3" id="KW-0175">Coiled coil</keyword>
<feature type="region of interest" description="Disordered" evidence="4">
    <location>
        <begin position="1"/>
        <end position="29"/>
    </location>
</feature>
<sequence>MGKRKVKNSKQDPKNAPANNKKSKKNKNKTLSSLMKNTNTDNIQLLEAELQHLQDEALSIHNKEIESAKLSYNELISSIEQSDIILQVLDARDPISCRLEEAEKLAKEKGKTLIHVLNKIDLIPKEVAIDWLGEFTQTFGPTIAISATSQEAASALINETISQVSQSPQKVAVIGIKGVGKSTICSLNQILIEVQSYNFVTSTIDSSLIGAIEYLGDLSDFALEIISRSQDESIFDLLGIEPQEDENDVLKEYSKAQNKTLRKATKEFVNNILTNAQPFYAVPEDMPATNMSDNQLAIINVLKSNETGDNAIHIVRGDPLVVNTALLEASSTK</sequence>
<evidence type="ECO:0000256" key="4">
    <source>
        <dbReference type="SAM" id="MobiDB-lite"/>
    </source>
</evidence>
<dbReference type="InterPro" id="IPR027417">
    <property type="entry name" value="P-loop_NTPase"/>
</dbReference>
<accession>A0A1J4L0V1</accession>
<feature type="coiled-coil region" evidence="3">
    <location>
        <begin position="36"/>
        <end position="63"/>
    </location>
</feature>
<dbReference type="InterPro" id="IPR050755">
    <property type="entry name" value="TRAFAC_YlqF/YawG_RiboMat"/>
</dbReference>
<organism evidence="5 6">
    <name type="scientific">Tritrichomonas foetus</name>
    <dbReference type="NCBI Taxonomy" id="1144522"/>
    <lineage>
        <taxon>Eukaryota</taxon>
        <taxon>Metamonada</taxon>
        <taxon>Parabasalia</taxon>
        <taxon>Tritrichomonadida</taxon>
        <taxon>Tritrichomonadidae</taxon>
        <taxon>Tritrichomonas</taxon>
    </lineage>
</organism>
<dbReference type="RefSeq" id="XP_068370279.1">
    <property type="nucleotide sequence ID" value="XM_068496777.1"/>
</dbReference>
<name>A0A1J4L0V1_9EUKA</name>
<dbReference type="GO" id="GO:0005525">
    <property type="term" value="F:GTP binding"/>
    <property type="evidence" value="ECO:0007669"/>
    <property type="project" value="UniProtKB-KW"/>
</dbReference>
<dbReference type="SUPFAM" id="SSF52540">
    <property type="entry name" value="P-loop containing nucleoside triphosphate hydrolases"/>
    <property type="match status" value="1"/>
</dbReference>
<dbReference type="OrthoDB" id="269151at2759"/>
<dbReference type="Gene3D" id="3.40.50.300">
    <property type="entry name" value="P-loop containing nucleotide triphosphate hydrolases"/>
    <property type="match status" value="1"/>
</dbReference>
<dbReference type="PANTHER" id="PTHR11089:SF30">
    <property type="entry name" value="GUANINE NUCLEOTIDE-BINDING PROTEIN-LIKE 3 HOMOLOG"/>
    <property type="match status" value="1"/>
</dbReference>